<dbReference type="InterPro" id="IPR013901">
    <property type="entry name" value="Anthrone_oxy"/>
</dbReference>
<keyword evidence="3" id="KW-1185">Reference proteome</keyword>
<keyword evidence="1" id="KW-1133">Transmembrane helix</keyword>
<name>A0A4U6D7X4_9BACT</name>
<dbReference type="AlphaFoldDB" id="A0A4U6D7X4"/>
<dbReference type="EMBL" id="SZVO01000004">
    <property type="protein sequence ID" value="TKT92337.1"/>
    <property type="molecule type" value="Genomic_DNA"/>
</dbReference>
<gene>
    <name evidence="2" type="ORF">FDK13_10185</name>
</gene>
<evidence type="ECO:0000256" key="1">
    <source>
        <dbReference type="SAM" id="Phobius"/>
    </source>
</evidence>
<dbReference type="Pfam" id="PF08592">
    <property type="entry name" value="Anthrone_oxy"/>
    <property type="match status" value="1"/>
</dbReference>
<comment type="caution">
    <text evidence="2">The sequence shown here is derived from an EMBL/GenBank/DDBJ whole genome shotgun (WGS) entry which is preliminary data.</text>
</comment>
<evidence type="ECO:0000313" key="3">
    <source>
        <dbReference type="Proteomes" id="UP000304900"/>
    </source>
</evidence>
<sequence>MTNFTNITLGFTAISTALIAGLFYAYSCSVNPGLGKLPDKEYIAAMQSINLAIINPVFILSFMGTLILLPLCTYLHYARPFPARFVLLGIASLIYITGTFGITILGNVPLNDTLASYDIKAASINEIADQRIKFEVPWNRLHTIRTVAAVTALSLVIIACLYDHKNS</sequence>
<proteinExistence type="predicted"/>
<accession>A0A4U6D7X4</accession>
<evidence type="ECO:0000313" key="2">
    <source>
        <dbReference type="EMBL" id="TKT92337.1"/>
    </source>
</evidence>
<dbReference type="RefSeq" id="WP_137339882.1">
    <property type="nucleotide sequence ID" value="NZ_BSQH01000007.1"/>
</dbReference>
<keyword evidence="1" id="KW-0812">Transmembrane</keyword>
<keyword evidence="1" id="KW-0472">Membrane</keyword>
<feature type="transmembrane region" description="Helical" evidence="1">
    <location>
        <begin position="143"/>
        <end position="162"/>
    </location>
</feature>
<feature type="transmembrane region" description="Helical" evidence="1">
    <location>
        <begin position="85"/>
        <end position="106"/>
    </location>
</feature>
<organism evidence="2 3">
    <name type="scientific">Dyadobacter frigoris</name>
    <dbReference type="NCBI Taxonomy" id="2576211"/>
    <lineage>
        <taxon>Bacteria</taxon>
        <taxon>Pseudomonadati</taxon>
        <taxon>Bacteroidota</taxon>
        <taxon>Cytophagia</taxon>
        <taxon>Cytophagales</taxon>
        <taxon>Spirosomataceae</taxon>
        <taxon>Dyadobacter</taxon>
    </lineage>
</organism>
<reference evidence="2 3" key="1">
    <citation type="submission" date="2019-05" db="EMBL/GenBank/DDBJ databases">
        <title>Dyadobacter AR-3-8 sp. nov., isolated from arctic soil.</title>
        <authorList>
            <person name="Chaudhary D.K."/>
        </authorList>
    </citation>
    <scope>NUCLEOTIDE SEQUENCE [LARGE SCALE GENOMIC DNA]</scope>
    <source>
        <strain evidence="2 3">AR-3-8</strain>
    </source>
</reference>
<feature type="transmembrane region" description="Helical" evidence="1">
    <location>
        <begin position="49"/>
        <end position="73"/>
    </location>
</feature>
<dbReference type="Proteomes" id="UP000304900">
    <property type="component" value="Unassembled WGS sequence"/>
</dbReference>
<dbReference type="OrthoDB" id="772592at2"/>
<protein>
    <submittedName>
        <fullName evidence="2">DUF1772 domain-containing protein</fullName>
    </submittedName>
</protein>